<comment type="subcellular location">
    <subcellularLocation>
        <location evidence="1">Cytoplasm</location>
    </subcellularLocation>
</comment>
<dbReference type="PROSITE" id="PS00369">
    <property type="entry name" value="PTS_HPR_HIS"/>
    <property type="match status" value="1"/>
</dbReference>
<dbReference type="PRINTS" id="PR00107">
    <property type="entry name" value="PHOSPHOCPHPR"/>
</dbReference>
<dbReference type="Proteomes" id="UP000189981">
    <property type="component" value="Unassembled WGS sequence"/>
</dbReference>
<accession>A0A1T5F7S9</accession>
<evidence type="ECO:0000259" key="5">
    <source>
        <dbReference type="PROSITE" id="PS51350"/>
    </source>
</evidence>
<evidence type="ECO:0000313" key="7">
    <source>
        <dbReference type="Proteomes" id="UP000189981"/>
    </source>
</evidence>
<dbReference type="InterPro" id="IPR050399">
    <property type="entry name" value="HPr"/>
</dbReference>
<proteinExistence type="inferred from homology"/>
<dbReference type="InterPro" id="IPR001020">
    <property type="entry name" value="PTS_HPr_His_P_site"/>
</dbReference>
<dbReference type="Gene3D" id="3.30.1340.10">
    <property type="entry name" value="HPr-like"/>
    <property type="match status" value="1"/>
</dbReference>
<keyword evidence="4" id="KW-0598">Phosphotransferase system</keyword>
<evidence type="ECO:0000256" key="3">
    <source>
        <dbReference type="ARBA" id="ARBA00022490"/>
    </source>
</evidence>
<dbReference type="CDD" id="cd00367">
    <property type="entry name" value="PTS-HPr_like"/>
    <property type="match status" value="1"/>
</dbReference>
<reference evidence="7" key="1">
    <citation type="submission" date="2017-02" db="EMBL/GenBank/DDBJ databases">
        <authorList>
            <person name="Varghese N."/>
            <person name="Submissions S."/>
        </authorList>
    </citation>
    <scope>NUCLEOTIDE SEQUENCE [LARGE SCALE GENOMIC DNA]</scope>
    <source>
        <strain evidence="7">DSM 22385</strain>
    </source>
</reference>
<feature type="domain" description="HPr" evidence="5">
    <location>
        <begin position="1"/>
        <end position="88"/>
    </location>
</feature>
<evidence type="ECO:0000313" key="6">
    <source>
        <dbReference type="EMBL" id="SKB92190.1"/>
    </source>
</evidence>
<dbReference type="PROSITE" id="PS51350">
    <property type="entry name" value="PTS_HPR_DOM"/>
    <property type="match status" value="1"/>
</dbReference>
<protein>
    <submittedName>
        <fullName evidence="6">Phosphocarrier protein</fullName>
    </submittedName>
</protein>
<organism evidence="6 7">
    <name type="scientific">Daejeonella lutea</name>
    <dbReference type="NCBI Taxonomy" id="572036"/>
    <lineage>
        <taxon>Bacteria</taxon>
        <taxon>Pseudomonadati</taxon>
        <taxon>Bacteroidota</taxon>
        <taxon>Sphingobacteriia</taxon>
        <taxon>Sphingobacteriales</taxon>
        <taxon>Sphingobacteriaceae</taxon>
        <taxon>Daejeonella</taxon>
    </lineage>
</organism>
<dbReference type="PANTHER" id="PTHR33705">
    <property type="entry name" value="PHOSPHOCARRIER PROTEIN HPR"/>
    <property type="match status" value="1"/>
</dbReference>
<evidence type="ECO:0000256" key="2">
    <source>
        <dbReference type="ARBA" id="ARBA00010736"/>
    </source>
</evidence>
<dbReference type="STRING" id="572036.SAMN05661099_3491"/>
<dbReference type="GO" id="GO:0005737">
    <property type="term" value="C:cytoplasm"/>
    <property type="evidence" value="ECO:0007669"/>
    <property type="project" value="UniProtKB-SubCell"/>
</dbReference>
<keyword evidence="7" id="KW-1185">Reference proteome</keyword>
<gene>
    <name evidence="6" type="ORF">SAMN05661099_3491</name>
</gene>
<sequence>MIIKEYTIQSADGLHARPATTLVRLAKKFKSSMQIKKDDKQIELNSLLNVLGLTLKYGDSISLIIEGHDEQEAAAAVEQFFQEQLKNL</sequence>
<dbReference type="AlphaFoldDB" id="A0A1T5F7S9"/>
<evidence type="ECO:0000256" key="1">
    <source>
        <dbReference type="ARBA" id="ARBA00004496"/>
    </source>
</evidence>
<dbReference type="EMBL" id="FUYR01000006">
    <property type="protein sequence ID" value="SKB92190.1"/>
    <property type="molecule type" value="Genomic_DNA"/>
</dbReference>
<dbReference type="Pfam" id="PF00381">
    <property type="entry name" value="PTS-HPr"/>
    <property type="match status" value="1"/>
</dbReference>
<keyword evidence="3" id="KW-0963">Cytoplasm</keyword>
<dbReference type="GO" id="GO:0009401">
    <property type="term" value="P:phosphoenolpyruvate-dependent sugar phosphotransferase system"/>
    <property type="evidence" value="ECO:0007669"/>
    <property type="project" value="UniProtKB-KW"/>
</dbReference>
<evidence type="ECO:0000256" key="4">
    <source>
        <dbReference type="ARBA" id="ARBA00022683"/>
    </source>
</evidence>
<dbReference type="NCBIfam" id="TIGR01003">
    <property type="entry name" value="PTS_HPr_family"/>
    <property type="match status" value="1"/>
</dbReference>
<dbReference type="PANTHER" id="PTHR33705:SF2">
    <property type="entry name" value="PHOSPHOCARRIER PROTEIN NPR"/>
    <property type="match status" value="1"/>
</dbReference>
<dbReference type="SUPFAM" id="SSF55594">
    <property type="entry name" value="HPr-like"/>
    <property type="match status" value="1"/>
</dbReference>
<name>A0A1T5F7S9_9SPHI</name>
<dbReference type="InterPro" id="IPR035895">
    <property type="entry name" value="HPr-like_sf"/>
</dbReference>
<dbReference type="InterPro" id="IPR000032">
    <property type="entry name" value="HPr-like"/>
</dbReference>
<comment type="similarity">
    <text evidence="2">Belongs to the HPr family.</text>
</comment>
<dbReference type="RefSeq" id="WP_221406275.1">
    <property type="nucleotide sequence ID" value="NZ_FUYR01000006.1"/>
</dbReference>